<organism evidence="2 3">
    <name type="scientific">Lithospermum erythrorhizon</name>
    <name type="common">Purple gromwell</name>
    <name type="synonym">Lithospermum officinale var. erythrorhizon</name>
    <dbReference type="NCBI Taxonomy" id="34254"/>
    <lineage>
        <taxon>Eukaryota</taxon>
        <taxon>Viridiplantae</taxon>
        <taxon>Streptophyta</taxon>
        <taxon>Embryophyta</taxon>
        <taxon>Tracheophyta</taxon>
        <taxon>Spermatophyta</taxon>
        <taxon>Magnoliopsida</taxon>
        <taxon>eudicotyledons</taxon>
        <taxon>Gunneridae</taxon>
        <taxon>Pentapetalae</taxon>
        <taxon>asterids</taxon>
        <taxon>lamiids</taxon>
        <taxon>Boraginales</taxon>
        <taxon>Boraginaceae</taxon>
        <taxon>Boraginoideae</taxon>
        <taxon>Lithospermeae</taxon>
        <taxon>Lithospermum</taxon>
    </lineage>
</organism>
<dbReference type="Proteomes" id="UP001454036">
    <property type="component" value="Unassembled WGS sequence"/>
</dbReference>
<dbReference type="Gene3D" id="3.30.420.10">
    <property type="entry name" value="Ribonuclease H-like superfamily/Ribonuclease H"/>
    <property type="match status" value="1"/>
</dbReference>
<name>A0AAV3PTC7_LITER</name>
<protein>
    <submittedName>
        <fullName evidence="2">Uncharacterized protein</fullName>
    </submittedName>
</protein>
<keyword evidence="3" id="KW-1185">Reference proteome</keyword>
<dbReference type="AlphaFoldDB" id="A0AAV3PTC7"/>
<proteinExistence type="predicted"/>
<accession>A0AAV3PTC7</accession>
<reference evidence="2 3" key="1">
    <citation type="submission" date="2024-01" db="EMBL/GenBank/DDBJ databases">
        <title>The complete chloroplast genome sequence of Lithospermum erythrorhizon: insights into the phylogenetic relationship among Boraginaceae species and the maternal lineages of purple gromwells.</title>
        <authorList>
            <person name="Okada T."/>
            <person name="Watanabe K."/>
        </authorList>
    </citation>
    <scope>NUCLEOTIDE SEQUENCE [LARGE SCALE GENOMIC DNA]</scope>
</reference>
<gene>
    <name evidence="2" type="ORF">LIER_37629</name>
</gene>
<evidence type="ECO:0000313" key="2">
    <source>
        <dbReference type="EMBL" id="GAA0153177.1"/>
    </source>
</evidence>
<dbReference type="PANTHER" id="PTHR47169:SF2">
    <property type="entry name" value="OS01G0541250 PROTEIN"/>
    <property type="match status" value="1"/>
</dbReference>
<evidence type="ECO:0000313" key="3">
    <source>
        <dbReference type="Proteomes" id="UP001454036"/>
    </source>
</evidence>
<dbReference type="EMBL" id="BAABME010018258">
    <property type="protein sequence ID" value="GAA0153177.1"/>
    <property type="molecule type" value="Genomic_DNA"/>
</dbReference>
<dbReference type="InterPro" id="IPR036397">
    <property type="entry name" value="RNaseH_sf"/>
</dbReference>
<dbReference type="GO" id="GO:0003676">
    <property type="term" value="F:nucleic acid binding"/>
    <property type="evidence" value="ECO:0007669"/>
    <property type="project" value="InterPro"/>
</dbReference>
<feature type="region of interest" description="Disordered" evidence="1">
    <location>
        <begin position="1"/>
        <end position="30"/>
    </location>
</feature>
<evidence type="ECO:0000256" key="1">
    <source>
        <dbReference type="SAM" id="MobiDB-lite"/>
    </source>
</evidence>
<feature type="compositionally biased region" description="Polar residues" evidence="1">
    <location>
        <begin position="9"/>
        <end position="25"/>
    </location>
</feature>
<sequence>MENIDFDPNNYSDDIEISQSETGANNDDDHDVINSNIESLEVETEVEDNGNLDDENVISHGETVEQKGETSTVAMARPRFDDNGNEIFSGKIGVFPFITILSAQCRSRNREAGTIEMKPSIYVTREVDNARTHVDPSDEQFQVAAVLSGLNLKLICQPPNSPDMNILDLEFLALYSRYNIRNLQGQLNSLCKLLLNISMNTHITR</sequence>
<dbReference type="PANTHER" id="PTHR47169">
    <property type="entry name" value="OS01G0541250 PROTEIN"/>
    <property type="match status" value="1"/>
</dbReference>
<comment type="caution">
    <text evidence="2">The sequence shown here is derived from an EMBL/GenBank/DDBJ whole genome shotgun (WGS) entry which is preliminary data.</text>
</comment>